<reference evidence="2 3" key="2">
    <citation type="submission" date="2018-11" db="EMBL/GenBank/DDBJ databases">
        <authorList>
            <consortium name="Pathogen Informatics"/>
        </authorList>
    </citation>
    <scope>NUCLEOTIDE SEQUENCE [LARGE SCALE GENOMIC DNA]</scope>
    <source>
        <strain evidence="2 3">Egypt</strain>
    </source>
</reference>
<evidence type="ECO:0000256" key="1">
    <source>
        <dbReference type="SAM" id="Phobius"/>
    </source>
</evidence>
<gene>
    <name evidence="2" type="ORF">ECPE_LOCUS3963</name>
</gene>
<sequence>MVCSVIKLVVPQGTRDKLHRFVTQRDVLSRRLKMSVRFVLSLVCTILFLSYLDPWASAGNFFSLRSDTEKDKNVAQPLCPESPEPVDWEAVIRQSPIVVTGLLRQRYIKLGSGSDGPVEAEASGQGQQFNVSVFVTVQYKNVGPDLVNTLITVGSFHTPLLGLTEELGCLDNFYPNSKYVMFLKPSTNGADTYYTLTGTPVPFSEEFEQVIYAQQCDKCCKLILFHLIQKQESGLNITVDYDC</sequence>
<keyword evidence="3" id="KW-1185">Reference proteome</keyword>
<dbReference type="AlphaFoldDB" id="A0A183AAH8"/>
<organism evidence="4">
    <name type="scientific">Echinostoma caproni</name>
    <dbReference type="NCBI Taxonomy" id="27848"/>
    <lineage>
        <taxon>Eukaryota</taxon>
        <taxon>Metazoa</taxon>
        <taxon>Spiralia</taxon>
        <taxon>Lophotrochozoa</taxon>
        <taxon>Platyhelminthes</taxon>
        <taxon>Trematoda</taxon>
        <taxon>Digenea</taxon>
        <taxon>Plagiorchiida</taxon>
        <taxon>Echinostomata</taxon>
        <taxon>Echinostomatoidea</taxon>
        <taxon>Echinostomatidae</taxon>
        <taxon>Echinostoma</taxon>
    </lineage>
</organism>
<keyword evidence="1" id="KW-0472">Membrane</keyword>
<protein>
    <submittedName>
        <fullName evidence="4">Secreted protein</fullName>
    </submittedName>
</protein>
<proteinExistence type="predicted"/>
<evidence type="ECO:0000313" key="4">
    <source>
        <dbReference type="WBParaSite" id="ECPE_0000397001-mRNA-1"/>
    </source>
</evidence>
<keyword evidence="1" id="KW-0812">Transmembrane</keyword>
<dbReference type="WBParaSite" id="ECPE_0000397001-mRNA-1">
    <property type="protein sequence ID" value="ECPE_0000397001-mRNA-1"/>
    <property type="gene ID" value="ECPE_0000397001"/>
</dbReference>
<name>A0A183AAH8_9TREM</name>
<evidence type="ECO:0000313" key="3">
    <source>
        <dbReference type="Proteomes" id="UP000272942"/>
    </source>
</evidence>
<evidence type="ECO:0000313" key="2">
    <source>
        <dbReference type="EMBL" id="VDP71175.1"/>
    </source>
</evidence>
<accession>A0A183AAH8</accession>
<dbReference type="Proteomes" id="UP000272942">
    <property type="component" value="Unassembled WGS sequence"/>
</dbReference>
<reference evidence="4" key="1">
    <citation type="submission" date="2016-06" db="UniProtKB">
        <authorList>
            <consortium name="WormBaseParasite"/>
        </authorList>
    </citation>
    <scope>IDENTIFICATION</scope>
</reference>
<dbReference type="OrthoDB" id="6262914at2759"/>
<dbReference type="EMBL" id="UZAN01040857">
    <property type="protein sequence ID" value="VDP71175.1"/>
    <property type="molecule type" value="Genomic_DNA"/>
</dbReference>
<keyword evidence="1" id="KW-1133">Transmembrane helix</keyword>
<feature type="transmembrane region" description="Helical" evidence="1">
    <location>
        <begin position="34"/>
        <end position="52"/>
    </location>
</feature>